<evidence type="ECO:0000259" key="2">
    <source>
        <dbReference type="PROSITE" id="PS50181"/>
    </source>
</evidence>
<dbReference type="SMART" id="SM00367">
    <property type="entry name" value="LRR_CC"/>
    <property type="match status" value="5"/>
</dbReference>
<feature type="non-terminal residue" evidence="3">
    <location>
        <position position="1"/>
    </location>
</feature>
<dbReference type="AlphaFoldDB" id="T2M3T7"/>
<feature type="domain" description="F-box" evidence="2">
    <location>
        <begin position="24"/>
        <end position="70"/>
    </location>
</feature>
<dbReference type="PROSITE" id="PS50181">
    <property type="entry name" value="FBOX"/>
    <property type="match status" value="1"/>
</dbReference>
<evidence type="ECO:0000256" key="1">
    <source>
        <dbReference type="ARBA" id="ARBA00022786"/>
    </source>
</evidence>
<dbReference type="Gene3D" id="1.20.1280.50">
    <property type="match status" value="1"/>
</dbReference>
<dbReference type="SUPFAM" id="SSF81383">
    <property type="entry name" value="F-box domain"/>
    <property type="match status" value="1"/>
</dbReference>
<protein>
    <submittedName>
        <fullName evidence="3">F-box/LRR-repeat protein 12</fullName>
    </submittedName>
</protein>
<dbReference type="InterPro" id="IPR001810">
    <property type="entry name" value="F-box_dom"/>
</dbReference>
<dbReference type="GO" id="GO:0031146">
    <property type="term" value="P:SCF-dependent proteasomal ubiquitin-dependent protein catabolic process"/>
    <property type="evidence" value="ECO:0007669"/>
    <property type="project" value="TreeGrafter"/>
</dbReference>
<proteinExistence type="evidence at transcript level"/>
<dbReference type="Pfam" id="PF12937">
    <property type="entry name" value="F-box-like"/>
    <property type="match status" value="1"/>
</dbReference>
<dbReference type="Gene3D" id="3.80.10.10">
    <property type="entry name" value="Ribonuclease Inhibitor"/>
    <property type="match status" value="2"/>
</dbReference>
<dbReference type="PANTHER" id="PTHR13318:SF95">
    <property type="entry name" value="F-BOX PROTEIN YLR352W"/>
    <property type="match status" value="1"/>
</dbReference>
<evidence type="ECO:0000313" key="3">
    <source>
        <dbReference type="EMBL" id="CDG66953.1"/>
    </source>
</evidence>
<dbReference type="InterPro" id="IPR006553">
    <property type="entry name" value="Leu-rich_rpt_Cys-con_subtyp"/>
</dbReference>
<name>T2M3T7_HYDVU</name>
<gene>
    <name evidence="3" type="primary">FBXL12</name>
</gene>
<dbReference type="PANTHER" id="PTHR13318">
    <property type="entry name" value="PARTNER OF PAIRED, ISOFORM B-RELATED"/>
    <property type="match status" value="1"/>
</dbReference>
<dbReference type="OrthoDB" id="3219396at2759"/>
<keyword evidence="1" id="KW-0833">Ubl conjugation pathway</keyword>
<reference evidence="3" key="1">
    <citation type="journal article" date="2013" name="Genome Biol. Evol.">
        <title>Punctuated emergences of genetic and phenotypic innovations in eumetazoan, bilaterian, euteleostome, and hominidae ancestors.</title>
        <authorList>
            <person name="Wenger Y."/>
            <person name="Galliot B."/>
        </authorList>
    </citation>
    <scope>NUCLEOTIDE SEQUENCE</scope>
    <source>
        <tissue evidence="3">Whole animals</tissue>
    </source>
</reference>
<dbReference type="EMBL" id="HAAD01000721">
    <property type="protein sequence ID" value="CDG66953.1"/>
    <property type="molecule type" value="mRNA"/>
</dbReference>
<dbReference type="InterPro" id="IPR001611">
    <property type="entry name" value="Leu-rich_rpt"/>
</dbReference>
<dbReference type="SUPFAM" id="SSF52047">
    <property type="entry name" value="RNI-like"/>
    <property type="match status" value="1"/>
</dbReference>
<dbReference type="InterPro" id="IPR036047">
    <property type="entry name" value="F-box-like_dom_sf"/>
</dbReference>
<dbReference type="GO" id="GO:0019005">
    <property type="term" value="C:SCF ubiquitin ligase complex"/>
    <property type="evidence" value="ECO:0007669"/>
    <property type="project" value="TreeGrafter"/>
</dbReference>
<accession>T2M3T7</accession>
<dbReference type="InterPro" id="IPR032675">
    <property type="entry name" value="LRR_dom_sf"/>
</dbReference>
<organism evidence="3">
    <name type="scientific">Hydra vulgaris</name>
    <name type="common">Hydra</name>
    <name type="synonym">Hydra attenuata</name>
    <dbReference type="NCBI Taxonomy" id="6087"/>
    <lineage>
        <taxon>Eukaryota</taxon>
        <taxon>Metazoa</taxon>
        <taxon>Cnidaria</taxon>
        <taxon>Hydrozoa</taxon>
        <taxon>Hydroidolina</taxon>
        <taxon>Anthoathecata</taxon>
        <taxon>Aplanulata</taxon>
        <taxon>Hydridae</taxon>
        <taxon>Hydra</taxon>
    </lineage>
</organism>
<sequence>VLDKLKMSKKIKKRLLESEFNENCLLLKLLSDHMILFVFQHLDSFSLSNAARVCRRWYHLTQDKTLTKHFDSRMKPLSLKQLWNVLRKKLTISTSSVHLCGAKSPNKIEMLSLAFLKDLQIQCPYITALSLELFDFHSINIEALPINLHSLSLKGSILSLGWFDPLKSGRCFTKLKYLNLTDCTKLCNNDLEAISYISLLEKLYLQNCYRISARGIPSITISMKFLNTIDLSKVPAVNNVVMHYLSQLQQLLELRLRFCHLITDDGIRKLFHGSVGETLRMLDIYKCHELTNNALDVIIKQSKSLKLLDIGGNTKYTDSKVREVCRLLCFCDVKWQANDIVSECFLNNYDYNQCLDVKRQSNL</sequence>
<dbReference type="Pfam" id="PF13516">
    <property type="entry name" value="LRR_6"/>
    <property type="match status" value="1"/>
</dbReference>